<feature type="compositionally biased region" description="Basic residues" evidence="1">
    <location>
        <begin position="104"/>
        <end position="126"/>
    </location>
</feature>
<keyword evidence="2" id="KW-0812">Transmembrane</keyword>
<feature type="region of interest" description="Disordered" evidence="1">
    <location>
        <begin position="90"/>
        <end position="129"/>
    </location>
</feature>
<evidence type="ECO:0000313" key="4">
    <source>
        <dbReference type="Proteomes" id="UP001221757"/>
    </source>
</evidence>
<proteinExistence type="predicted"/>
<protein>
    <submittedName>
        <fullName evidence="3">Uncharacterized protein</fullName>
    </submittedName>
</protein>
<comment type="caution">
    <text evidence="3">The sequence shown here is derived from an EMBL/GenBank/DDBJ whole genome shotgun (WGS) entry which is preliminary data.</text>
</comment>
<dbReference type="EMBL" id="JARKIE010000176">
    <property type="protein sequence ID" value="KAJ7671077.1"/>
    <property type="molecule type" value="Genomic_DNA"/>
</dbReference>
<dbReference type="AlphaFoldDB" id="A0AAD7D0H6"/>
<gene>
    <name evidence="3" type="ORF">B0H17DRAFT_1141625</name>
</gene>
<feature type="transmembrane region" description="Helical" evidence="2">
    <location>
        <begin position="42"/>
        <end position="64"/>
    </location>
</feature>
<name>A0AAD7D0H6_MYCRO</name>
<keyword evidence="2" id="KW-1133">Transmembrane helix</keyword>
<accession>A0AAD7D0H6</accession>
<evidence type="ECO:0000256" key="2">
    <source>
        <dbReference type="SAM" id="Phobius"/>
    </source>
</evidence>
<evidence type="ECO:0000313" key="3">
    <source>
        <dbReference type="EMBL" id="KAJ7671077.1"/>
    </source>
</evidence>
<keyword evidence="2" id="KW-0472">Membrane</keyword>
<reference evidence="3" key="1">
    <citation type="submission" date="2023-03" db="EMBL/GenBank/DDBJ databases">
        <title>Massive genome expansion in bonnet fungi (Mycena s.s.) driven by repeated elements and novel gene families across ecological guilds.</title>
        <authorList>
            <consortium name="Lawrence Berkeley National Laboratory"/>
            <person name="Harder C.B."/>
            <person name="Miyauchi S."/>
            <person name="Viragh M."/>
            <person name="Kuo A."/>
            <person name="Thoen E."/>
            <person name="Andreopoulos B."/>
            <person name="Lu D."/>
            <person name="Skrede I."/>
            <person name="Drula E."/>
            <person name="Henrissat B."/>
            <person name="Morin E."/>
            <person name="Kohler A."/>
            <person name="Barry K."/>
            <person name="LaButti K."/>
            <person name="Morin E."/>
            <person name="Salamov A."/>
            <person name="Lipzen A."/>
            <person name="Mereny Z."/>
            <person name="Hegedus B."/>
            <person name="Baldrian P."/>
            <person name="Stursova M."/>
            <person name="Weitz H."/>
            <person name="Taylor A."/>
            <person name="Grigoriev I.V."/>
            <person name="Nagy L.G."/>
            <person name="Martin F."/>
            <person name="Kauserud H."/>
        </authorList>
    </citation>
    <scope>NUCLEOTIDE SEQUENCE</scope>
    <source>
        <strain evidence="3">CBHHK067</strain>
    </source>
</reference>
<keyword evidence="4" id="KW-1185">Reference proteome</keyword>
<organism evidence="3 4">
    <name type="scientific">Mycena rosella</name>
    <name type="common">Pink bonnet</name>
    <name type="synonym">Agaricus rosellus</name>
    <dbReference type="NCBI Taxonomy" id="1033263"/>
    <lineage>
        <taxon>Eukaryota</taxon>
        <taxon>Fungi</taxon>
        <taxon>Dikarya</taxon>
        <taxon>Basidiomycota</taxon>
        <taxon>Agaricomycotina</taxon>
        <taxon>Agaricomycetes</taxon>
        <taxon>Agaricomycetidae</taxon>
        <taxon>Agaricales</taxon>
        <taxon>Marasmiineae</taxon>
        <taxon>Mycenaceae</taxon>
        <taxon>Mycena</taxon>
    </lineage>
</organism>
<evidence type="ECO:0000256" key="1">
    <source>
        <dbReference type="SAM" id="MobiDB-lite"/>
    </source>
</evidence>
<dbReference type="Proteomes" id="UP001221757">
    <property type="component" value="Unassembled WGS sequence"/>
</dbReference>
<sequence length="237" mass="25385">MSPAPALKQVSANTFFSWFCASYRTDLDGELFFNSTKILRDVWVLAGAFLGHSLGITALMIDWLRFTGRFFAQYLTLPWSGHAPSRGAGLGFGRFDDPDSPGPSKKRKVESGSKTRKTKAKGKGKAKAVAEPVDQGLRITLSGKNGAPGMFVDEVIDITEAPECSASSCRVHFGCFGNAGVSTTWATESRDRGPICECQDAWDGGTESKKSGLAKATILNEGARPLIILLALNDGTT</sequence>